<keyword evidence="5" id="KW-1185">Reference proteome</keyword>
<keyword evidence="1 4" id="KW-0489">Methyltransferase</keyword>
<dbReference type="CDD" id="cd02440">
    <property type="entry name" value="AdoMet_MTases"/>
    <property type="match status" value="1"/>
</dbReference>
<dbReference type="GO" id="GO:0008168">
    <property type="term" value="F:methyltransferase activity"/>
    <property type="evidence" value="ECO:0007669"/>
    <property type="project" value="UniProtKB-KW"/>
</dbReference>
<dbReference type="OrthoDB" id="6681190at2"/>
<dbReference type="Gene3D" id="3.40.50.150">
    <property type="entry name" value="Vaccinia Virus protein VP39"/>
    <property type="match status" value="1"/>
</dbReference>
<organism evidence="4 5">
    <name type="scientific">Marinobacterium lacunae</name>
    <dbReference type="NCBI Taxonomy" id="1232683"/>
    <lineage>
        <taxon>Bacteria</taxon>
        <taxon>Pseudomonadati</taxon>
        <taxon>Pseudomonadota</taxon>
        <taxon>Gammaproteobacteria</taxon>
        <taxon>Oceanospirillales</taxon>
        <taxon>Oceanospirillaceae</taxon>
        <taxon>Marinobacterium</taxon>
    </lineage>
</organism>
<proteinExistence type="predicted"/>
<dbReference type="PANTHER" id="PTHR43861">
    <property type="entry name" value="TRANS-ACONITATE 2-METHYLTRANSFERASE-RELATED"/>
    <property type="match status" value="1"/>
</dbReference>
<dbReference type="InterPro" id="IPR029063">
    <property type="entry name" value="SAM-dependent_MTases_sf"/>
</dbReference>
<dbReference type="STRING" id="1232683.ADIMK_2042"/>
<evidence type="ECO:0000313" key="4">
    <source>
        <dbReference type="EMBL" id="KEA63740.1"/>
    </source>
</evidence>
<evidence type="ECO:0000313" key="5">
    <source>
        <dbReference type="Proteomes" id="UP000028252"/>
    </source>
</evidence>
<dbReference type="EMBL" id="JMQN01000029">
    <property type="protein sequence ID" value="KEA63740.1"/>
    <property type="molecule type" value="Genomic_DNA"/>
</dbReference>
<dbReference type="GO" id="GO:0032259">
    <property type="term" value="P:methylation"/>
    <property type="evidence" value="ECO:0007669"/>
    <property type="project" value="UniProtKB-KW"/>
</dbReference>
<dbReference type="PATRIC" id="fig|1232683.4.peg.2001"/>
<dbReference type="InterPro" id="IPR041698">
    <property type="entry name" value="Methyltransf_25"/>
</dbReference>
<dbReference type="AlphaFoldDB" id="A0A081FYY5"/>
<dbReference type="PANTHER" id="PTHR43861:SF1">
    <property type="entry name" value="TRANS-ACONITATE 2-METHYLTRANSFERASE"/>
    <property type="match status" value="1"/>
</dbReference>
<dbReference type="eggNOG" id="COG2226">
    <property type="taxonomic scope" value="Bacteria"/>
</dbReference>
<feature type="domain" description="Methyltransferase" evidence="3">
    <location>
        <begin position="45"/>
        <end position="134"/>
    </location>
</feature>
<dbReference type="Pfam" id="PF13649">
    <property type="entry name" value="Methyltransf_25"/>
    <property type="match status" value="1"/>
</dbReference>
<evidence type="ECO:0000256" key="2">
    <source>
        <dbReference type="ARBA" id="ARBA00022679"/>
    </source>
</evidence>
<comment type="caution">
    <text evidence="4">The sequence shown here is derived from an EMBL/GenBank/DDBJ whole genome shotgun (WGS) entry which is preliminary data.</text>
</comment>
<sequence length="203" mass="22953">MQPEQIGQAYDQITHLWTSSQFNAENGIAQHLRALAFTDLRGAALDVGCGCNGRFEALLLEKGFSPEGVDISTRMIELARERYPELTFYHADICHWQPPRQYDFITAWDSLWHLPLHQQAPVMEKLFAALNPGGVCIFSAGGLDKPDEHHDAFMGPEVYYSTLGIPGFLKVIDEAGCICKHLEFDQHPELHLYFIVQRPAEVK</sequence>
<dbReference type="Proteomes" id="UP000028252">
    <property type="component" value="Unassembled WGS sequence"/>
</dbReference>
<gene>
    <name evidence="4" type="ORF">ADIMK_2042</name>
</gene>
<reference evidence="4 5" key="1">
    <citation type="submission" date="2014-04" db="EMBL/GenBank/DDBJ databases">
        <title>Marinobacterium kochiensis sp. nov., isolated from sediment sample collected from Kochi backwaters in Kerala, India.</title>
        <authorList>
            <person name="Singh A."/>
            <person name="Pinnaka A.K."/>
        </authorList>
    </citation>
    <scope>NUCLEOTIDE SEQUENCE [LARGE SCALE GENOMIC DNA]</scope>
    <source>
        <strain evidence="4 5">AK27</strain>
    </source>
</reference>
<protein>
    <submittedName>
        <fullName evidence="4">Putative methyltransferase Atu0936</fullName>
    </submittedName>
</protein>
<keyword evidence="2 4" id="KW-0808">Transferase</keyword>
<accession>A0A081FYY5</accession>
<evidence type="ECO:0000256" key="1">
    <source>
        <dbReference type="ARBA" id="ARBA00022603"/>
    </source>
</evidence>
<name>A0A081FYY5_9GAMM</name>
<dbReference type="SUPFAM" id="SSF53335">
    <property type="entry name" value="S-adenosyl-L-methionine-dependent methyltransferases"/>
    <property type="match status" value="1"/>
</dbReference>
<evidence type="ECO:0000259" key="3">
    <source>
        <dbReference type="Pfam" id="PF13649"/>
    </source>
</evidence>
<dbReference type="RefSeq" id="WP_036187344.1">
    <property type="nucleotide sequence ID" value="NZ_JMQN01000029.1"/>
</dbReference>